<gene>
    <name evidence="2" type="ORF">SCARUB_00357</name>
</gene>
<evidence type="ECO:0000313" key="3">
    <source>
        <dbReference type="Proteomes" id="UP000094056"/>
    </source>
</evidence>
<reference evidence="2 3" key="1">
    <citation type="submission" date="2016-07" db="EMBL/GenBank/DDBJ databases">
        <title>Draft genome of Scalindua rubra, obtained from a brine-seawater interface in the Red Sea, sheds light on salt adaptation in anammox bacteria.</title>
        <authorList>
            <person name="Speth D.R."/>
            <person name="Lagkouvardos I."/>
            <person name="Wang Y."/>
            <person name="Qian P.-Y."/>
            <person name="Dutilh B.E."/>
            <person name="Jetten M.S."/>
        </authorList>
    </citation>
    <scope>NUCLEOTIDE SEQUENCE [LARGE SCALE GENOMIC DNA]</scope>
    <source>
        <strain evidence="2">BSI-1</strain>
    </source>
</reference>
<dbReference type="HAMAP" id="MF_01187">
    <property type="entry name" value="UPF0434"/>
    <property type="match status" value="1"/>
</dbReference>
<dbReference type="Proteomes" id="UP000094056">
    <property type="component" value="Unassembled WGS sequence"/>
</dbReference>
<dbReference type="SUPFAM" id="SSF158997">
    <property type="entry name" value="Trm112p-like"/>
    <property type="match status" value="1"/>
</dbReference>
<dbReference type="InterPro" id="IPR005651">
    <property type="entry name" value="Trm112-like"/>
</dbReference>
<dbReference type="EMBL" id="MAYW01000005">
    <property type="protein sequence ID" value="ODS34481.1"/>
    <property type="molecule type" value="Genomic_DNA"/>
</dbReference>
<dbReference type="GO" id="GO:0005829">
    <property type="term" value="C:cytosol"/>
    <property type="evidence" value="ECO:0007669"/>
    <property type="project" value="TreeGrafter"/>
</dbReference>
<sequence>MIDKELLEILACPLCKTEVRLENDKIVCTNCGRRYPIKDDIPVMLIDEAELPEDKKQTDSI</sequence>
<protein>
    <recommendedName>
        <fullName evidence="1">UPF0434 protein SCARUB_00357</fullName>
    </recommendedName>
</protein>
<evidence type="ECO:0000313" key="2">
    <source>
        <dbReference type="EMBL" id="ODS34481.1"/>
    </source>
</evidence>
<evidence type="ECO:0000256" key="1">
    <source>
        <dbReference type="HAMAP-Rule" id="MF_01187"/>
    </source>
</evidence>
<comment type="similarity">
    <text evidence="1">Belongs to the UPF0434 family.</text>
</comment>
<dbReference type="PANTHER" id="PTHR33505">
    <property type="entry name" value="ZGC:162634"/>
    <property type="match status" value="1"/>
</dbReference>
<accession>A0A1E3XFS2</accession>
<proteinExistence type="inferred from homology"/>
<organism evidence="2 3">
    <name type="scientific">Candidatus Scalindua rubra</name>
    <dbReference type="NCBI Taxonomy" id="1872076"/>
    <lineage>
        <taxon>Bacteria</taxon>
        <taxon>Pseudomonadati</taxon>
        <taxon>Planctomycetota</taxon>
        <taxon>Candidatus Brocadiia</taxon>
        <taxon>Candidatus Brocadiales</taxon>
        <taxon>Candidatus Scalinduaceae</taxon>
        <taxon>Candidatus Scalindua</taxon>
    </lineage>
</organism>
<dbReference type="Pfam" id="PF03966">
    <property type="entry name" value="Trm112p"/>
    <property type="match status" value="1"/>
</dbReference>
<dbReference type="AlphaFoldDB" id="A0A1E3XFS2"/>
<dbReference type="Gene3D" id="2.20.25.10">
    <property type="match status" value="1"/>
</dbReference>
<name>A0A1E3XFS2_9BACT</name>
<dbReference type="PANTHER" id="PTHR33505:SF4">
    <property type="entry name" value="PROTEIN PREY, MITOCHONDRIAL"/>
    <property type="match status" value="1"/>
</dbReference>
<comment type="caution">
    <text evidence="2">The sequence shown here is derived from an EMBL/GenBank/DDBJ whole genome shotgun (WGS) entry which is preliminary data.</text>
</comment>